<feature type="transmembrane region" description="Helical" evidence="1">
    <location>
        <begin position="134"/>
        <end position="152"/>
    </location>
</feature>
<proteinExistence type="predicted"/>
<dbReference type="Proteomes" id="UP000036000">
    <property type="component" value="Chromosome"/>
</dbReference>
<dbReference type="InterPro" id="IPR010627">
    <property type="entry name" value="Prepilin_pept_A24_N"/>
</dbReference>
<keyword evidence="1" id="KW-1133">Transmembrane helix</keyword>
<accession>A0AAC8UWP6</accession>
<feature type="transmembrane region" description="Helical" evidence="1">
    <location>
        <begin position="73"/>
        <end position="96"/>
    </location>
</feature>
<name>A0AAC8UWP6_9LACO</name>
<reference evidence="3 4" key="1">
    <citation type="submission" date="2015-07" db="EMBL/GenBank/DDBJ databases">
        <title>Lactobacillus korensis/26-25/ whole genome sequencing.</title>
        <authorList>
            <person name="Kim M.K."/>
            <person name="Im W.-T."/>
            <person name="Srinivasan S."/>
            <person name="Lee J.-J."/>
        </authorList>
    </citation>
    <scope>NUCLEOTIDE SEQUENCE [LARGE SCALE GENOMIC DNA]</scope>
    <source>
        <strain evidence="3 4">26-25</strain>
    </source>
</reference>
<dbReference type="Pfam" id="PF06750">
    <property type="entry name" value="A24_N_bact"/>
    <property type="match status" value="1"/>
</dbReference>
<dbReference type="GO" id="GO:0005886">
    <property type="term" value="C:plasma membrane"/>
    <property type="evidence" value="ECO:0007669"/>
    <property type="project" value="TreeGrafter"/>
</dbReference>
<gene>
    <name evidence="3" type="ORF">ABN16_09850</name>
</gene>
<dbReference type="AlphaFoldDB" id="A0AAC8UWP6"/>
<dbReference type="InterPro" id="IPR050882">
    <property type="entry name" value="Prepilin_peptidase/N-MTase"/>
</dbReference>
<dbReference type="KEGG" id="lko:ABN16_09850"/>
<dbReference type="RefSeq" id="WP_048735473.1">
    <property type="nucleotide sequence ID" value="NZ_CP012033.1"/>
</dbReference>
<keyword evidence="1" id="KW-0472">Membrane</keyword>
<organism evidence="3 4">
    <name type="scientific">Levilactobacillus koreensis</name>
    <dbReference type="NCBI Taxonomy" id="637971"/>
    <lineage>
        <taxon>Bacteria</taxon>
        <taxon>Bacillati</taxon>
        <taxon>Bacillota</taxon>
        <taxon>Bacilli</taxon>
        <taxon>Lactobacillales</taxon>
        <taxon>Lactobacillaceae</taxon>
        <taxon>Levilactobacillus</taxon>
    </lineage>
</organism>
<dbReference type="GO" id="GO:0006465">
    <property type="term" value="P:signal peptide processing"/>
    <property type="evidence" value="ECO:0007669"/>
    <property type="project" value="TreeGrafter"/>
</dbReference>
<dbReference type="EMBL" id="CP012033">
    <property type="protein sequence ID" value="AKP65273.1"/>
    <property type="molecule type" value="Genomic_DNA"/>
</dbReference>
<feature type="transmembrane region" description="Helical" evidence="1">
    <location>
        <begin position="44"/>
        <end position="61"/>
    </location>
</feature>
<keyword evidence="4" id="KW-1185">Reference proteome</keyword>
<feature type="domain" description="Prepilin peptidase A24 N-terminal" evidence="2">
    <location>
        <begin position="7"/>
        <end position="86"/>
    </location>
</feature>
<evidence type="ECO:0000259" key="2">
    <source>
        <dbReference type="Pfam" id="PF06750"/>
    </source>
</evidence>
<dbReference type="PANTHER" id="PTHR30487">
    <property type="entry name" value="TYPE 4 PREPILIN-LIKE PROTEINS LEADER PEPTIDE-PROCESSING ENZYME"/>
    <property type="match status" value="1"/>
</dbReference>
<evidence type="ECO:0000313" key="3">
    <source>
        <dbReference type="EMBL" id="AKP65273.1"/>
    </source>
</evidence>
<dbReference type="GO" id="GO:0004190">
    <property type="term" value="F:aspartic-type endopeptidase activity"/>
    <property type="evidence" value="ECO:0007669"/>
    <property type="project" value="TreeGrafter"/>
</dbReference>
<dbReference type="PANTHER" id="PTHR30487:SF0">
    <property type="entry name" value="PREPILIN LEADER PEPTIDASE_N-METHYLTRANSFERASE-RELATED"/>
    <property type="match status" value="1"/>
</dbReference>
<sequence length="215" mass="24292">MLIILFIYGTCIGSGLVALADRYTTHTSIFYPASHCDTCQTPLAYWQLVPIFSYLLLRGRCHYCQTAIPATSLLVEFTAGLVLTTLTPTTIIPLLWLGLWGYAALCDARTQTFPGWVSYLSLIFVLYDHPFSSWLAGGLLFTLINWIWSRWFSSAIGNGDLDLILTYALLHDIEHAAELTLLACSLALLQQQSGQRLAFIPHLIVSEIFWWLWRL</sequence>
<evidence type="ECO:0000313" key="4">
    <source>
        <dbReference type="Proteomes" id="UP000036000"/>
    </source>
</evidence>
<evidence type="ECO:0000256" key="1">
    <source>
        <dbReference type="SAM" id="Phobius"/>
    </source>
</evidence>
<protein>
    <recommendedName>
        <fullName evidence="2">Prepilin peptidase A24 N-terminal domain-containing protein</fullName>
    </recommendedName>
</protein>
<keyword evidence="1" id="KW-0812">Transmembrane</keyword>